<protein>
    <submittedName>
        <fullName evidence="2">Uncharacterized protein</fullName>
    </submittedName>
</protein>
<feature type="chain" id="PRO_5015777205" evidence="1">
    <location>
        <begin position="29"/>
        <end position="217"/>
    </location>
</feature>
<evidence type="ECO:0000313" key="2">
    <source>
        <dbReference type="EMBL" id="PRP94806.1"/>
    </source>
</evidence>
<gene>
    <name evidence="2" type="ORF">ENSA7_76290</name>
</gene>
<dbReference type="Proteomes" id="UP000238823">
    <property type="component" value="Unassembled WGS sequence"/>
</dbReference>
<dbReference type="RefSeq" id="WP_106094397.1">
    <property type="nucleotide sequence ID" value="NZ_PVNL01000139.1"/>
</dbReference>
<organism evidence="2 3">
    <name type="scientific">Enhygromyxa salina</name>
    <dbReference type="NCBI Taxonomy" id="215803"/>
    <lineage>
        <taxon>Bacteria</taxon>
        <taxon>Pseudomonadati</taxon>
        <taxon>Myxococcota</taxon>
        <taxon>Polyangia</taxon>
        <taxon>Nannocystales</taxon>
        <taxon>Nannocystaceae</taxon>
        <taxon>Enhygromyxa</taxon>
    </lineage>
</organism>
<keyword evidence="1" id="KW-0732">Signal</keyword>
<name>A0A2S9XPM0_9BACT</name>
<proteinExistence type="predicted"/>
<evidence type="ECO:0000313" key="3">
    <source>
        <dbReference type="Proteomes" id="UP000238823"/>
    </source>
</evidence>
<sequence length="217" mass="21419">MIMFERMHLALAAVVSFALGVAAGCTLAVDCSDGTCVCRAGSSCEFECAAPPCHVDCEGDNPDCVGQCANGECTCGPGSSCGFECAAPPCHVDCEPGSNCVGTCANGECTCDIGSSCVFLCDASPCHITCAGDNPDCAGTCANGTCTCGPGSACAFRCSDHNCAANCESGSSCVLTCPDGDPGTQGCRFDTCAAGEPTLCPDGLSLVCGDAACPDSP</sequence>
<feature type="signal peptide" evidence="1">
    <location>
        <begin position="1"/>
        <end position="28"/>
    </location>
</feature>
<dbReference type="AlphaFoldDB" id="A0A2S9XPM0"/>
<dbReference type="OrthoDB" id="5509871at2"/>
<comment type="caution">
    <text evidence="2">The sequence shown here is derived from an EMBL/GenBank/DDBJ whole genome shotgun (WGS) entry which is preliminary data.</text>
</comment>
<accession>A0A2S9XPM0</accession>
<dbReference type="PROSITE" id="PS51257">
    <property type="entry name" value="PROKAR_LIPOPROTEIN"/>
    <property type="match status" value="1"/>
</dbReference>
<dbReference type="EMBL" id="PVNL01000139">
    <property type="protein sequence ID" value="PRP94806.1"/>
    <property type="molecule type" value="Genomic_DNA"/>
</dbReference>
<evidence type="ECO:0000256" key="1">
    <source>
        <dbReference type="SAM" id="SignalP"/>
    </source>
</evidence>
<reference evidence="2 3" key="1">
    <citation type="submission" date="2018-03" db="EMBL/GenBank/DDBJ databases">
        <title>Draft Genome Sequences of the Obligatory Marine Myxobacteria Enhygromyxa salina SWB007.</title>
        <authorList>
            <person name="Poehlein A."/>
            <person name="Moghaddam J.A."/>
            <person name="Harms H."/>
            <person name="Alanjari M."/>
            <person name="Koenig G.M."/>
            <person name="Daniel R."/>
            <person name="Schaeberle T.F."/>
        </authorList>
    </citation>
    <scope>NUCLEOTIDE SEQUENCE [LARGE SCALE GENOMIC DNA]</scope>
    <source>
        <strain evidence="2 3">SWB007</strain>
    </source>
</reference>